<dbReference type="eggNOG" id="arCOG01141">
    <property type="taxonomic scope" value="Archaea"/>
</dbReference>
<dbReference type="InterPro" id="IPR029052">
    <property type="entry name" value="Metallo-depent_PP-like"/>
</dbReference>
<dbReference type="InterPro" id="IPR000979">
    <property type="entry name" value="Phosphodiesterase_MJ0936/Vps29"/>
</dbReference>
<sequence>MSDTHDEIERTTRAVALFNREGVGHVLHAGDFVSPFMREPLRELKSPLTGVFGNNDGDRSLIAEKFSSVPGLTIAGTFARLEAGGMRIGLLHGNDRVLFETLAGCGNLDLLVYGHTHKPEVRRTGSLLIVNPGEVYGHLTGKSTVAIVDTEKRVAEIVEL</sequence>
<dbReference type="PANTHER" id="PTHR43165:SF1">
    <property type="entry name" value="PHOSPHODIESTERASE MJ0936"/>
    <property type="match status" value="1"/>
</dbReference>
<dbReference type="EMBL" id="CP003167">
    <property type="protein sequence ID" value="AGB01995.1"/>
    <property type="molecule type" value="Genomic_DNA"/>
</dbReference>
<name>L0HD92_METFS</name>
<keyword evidence="1" id="KW-0479">Metal-binding</keyword>
<dbReference type="InParanoid" id="L0HD92"/>
<evidence type="ECO:0000256" key="1">
    <source>
        <dbReference type="RuleBase" id="RU362039"/>
    </source>
</evidence>
<comment type="cofactor">
    <cofactor evidence="1">
        <name>a divalent metal cation</name>
        <dbReference type="ChEBI" id="CHEBI:60240"/>
    </cofactor>
</comment>
<dbReference type="SUPFAM" id="SSF56300">
    <property type="entry name" value="Metallo-dependent phosphatases"/>
    <property type="match status" value="1"/>
</dbReference>
<evidence type="ECO:0000259" key="2">
    <source>
        <dbReference type="Pfam" id="PF12850"/>
    </source>
</evidence>
<dbReference type="NCBIfam" id="TIGR00040">
    <property type="entry name" value="yfcE"/>
    <property type="match status" value="1"/>
</dbReference>
<dbReference type="Proteomes" id="UP000010824">
    <property type="component" value="Chromosome"/>
</dbReference>
<dbReference type="GO" id="GO:0016787">
    <property type="term" value="F:hydrolase activity"/>
    <property type="evidence" value="ECO:0007669"/>
    <property type="project" value="UniProtKB-UniRule"/>
</dbReference>
<dbReference type="EC" id="3.1.4.-" evidence="1"/>
<comment type="similarity">
    <text evidence="1">Belongs to the metallophosphoesterase superfamily. YfcE family.</text>
</comment>
<proteinExistence type="inferred from homology"/>
<dbReference type="GO" id="GO:0046872">
    <property type="term" value="F:metal ion binding"/>
    <property type="evidence" value="ECO:0007669"/>
    <property type="project" value="UniProtKB-KW"/>
</dbReference>
<feature type="domain" description="Calcineurin-like phosphoesterase" evidence="2">
    <location>
        <begin position="1"/>
        <end position="152"/>
    </location>
</feature>
<dbReference type="InterPro" id="IPR041802">
    <property type="entry name" value="MPP_YfcE"/>
</dbReference>
<dbReference type="PANTHER" id="PTHR43165">
    <property type="entry name" value="METALLOPHOSPHOESTERASE"/>
    <property type="match status" value="1"/>
</dbReference>
<reference evidence="4" key="1">
    <citation type="submission" date="2011-12" db="EMBL/GenBank/DDBJ databases">
        <title>Complete sequence of Methanoregula formicicum SMSP.</title>
        <authorList>
            <person name="Lucas S."/>
            <person name="Han J."/>
            <person name="Lapidus A."/>
            <person name="Cheng J.-F."/>
            <person name="Goodwin L."/>
            <person name="Pitluck S."/>
            <person name="Peters L."/>
            <person name="Ovchinnikova G."/>
            <person name="Teshima H."/>
            <person name="Detter J.C."/>
            <person name="Han C."/>
            <person name="Tapia R."/>
            <person name="Land M."/>
            <person name="Hauser L."/>
            <person name="Kyrpides N."/>
            <person name="Ivanova N."/>
            <person name="Pagani I."/>
            <person name="Imachi H."/>
            <person name="Tamaki H."/>
            <person name="Sekiguchi Y."/>
            <person name="Kamagata Y."/>
            <person name="Cadillo-Quiroz H."/>
            <person name="Zinder S."/>
            <person name="Liu W.-T."/>
            <person name="Woyke T."/>
        </authorList>
    </citation>
    <scope>NUCLEOTIDE SEQUENCE [LARGE SCALE GENOMIC DNA]</scope>
    <source>
        <strain evidence="4">DSM 22288 / NBRC 105244 / SMSP</strain>
    </source>
</reference>
<dbReference type="AlphaFoldDB" id="L0HD92"/>
<accession>L0HD92</accession>
<reference evidence="3 4" key="2">
    <citation type="journal article" date="2014" name="Genome Announc.">
        <title>Complete Genome Sequence of Methanoregula formicica SMSPT, a Mesophilic Hydrogenotrophic Methanogen Isolated from a Methanogenic Upflow Anaerobic Sludge Blanket Reactor.</title>
        <authorList>
            <person name="Yamamoto K."/>
            <person name="Tamaki H."/>
            <person name="Cadillo-Quiroz H."/>
            <person name="Imachi H."/>
            <person name="Kyrpides N."/>
            <person name="Woyke T."/>
            <person name="Goodwin L."/>
            <person name="Zinder S.H."/>
            <person name="Kamagata Y."/>
            <person name="Liu W.T."/>
        </authorList>
    </citation>
    <scope>NUCLEOTIDE SEQUENCE [LARGE SCALE GENOMIC DNA]</scope>
    <source>
        <strain evidence="4">DSM 22288 / NBRC 105244 / SMSP</strain>
    </source>
</reference>
<dbReference type="STRING" id="593750.Metfor_0940"/>
<dbReference type="InterPro" id="IPR024654">
    <property type="entry name" value="Calcineurin-like_PHP_lpxH"/>
</dbReference>
<dbReference type="InterPro" id="IPR053193">
    <property type="entry name" value="MetalloPDE_YfcE-like"/>
</dbReference>
<organism evidence="3 4">
    <name type="scientific">Methanoregula formicica (strain DSM 22288 / NBRC 105244 / SMSP)</name>
    <dbReference type="NCBI Taxonomy" id="593750"/>
    <lineage>
        <taxon>Archaea</taxon>
        <taxon>Methanobacteriati</taxon>
        <taxon>Methanobacteriota</taxon>
        <taxon>Stenosarchaea group</taxon>
        <taxon>Methanomicrobia</taxon>
        <taxon>Methanomicrobiales</taxon>
        <taxon>Methanoregulaceae</taxon>
        <taxon>Methanoregula</taxon>
    </lineage>
</organism>
<dbReference type="KEGG" id="mfo:Metfor_0940"/>
<dbReference type="CDD" id="cd00841">
    <property type="entry name" value="MPP_YfcE"/>
    <property type="match status" value="1"/>
</dbReference>
<dbReference type="Gene3D" id="3.60.21.10">
    <property type="match status" value="1"/>
</dbReference>
<gene>
    <name evidence="3" type="ordered locus">Metfor_0940</name>
</gene>
<protein>
    <recommendedName>
        <fullName evidence="1">Phosphoesterase</fullName>
        <ecNumber evidence="1">3.1.4.-</ecNumber>
    </recommendedName>
</protein>
<dbReference type="Pfam" id="PF12850">
    <property type="entry name" value="Metallophos_2"/>
    <property type="match status" value="1"/>
</dbReference>
<dbReference type="HOGENOM" id="CLU_063749_4_0_2"/>
<keyword evidence="4" id="KW-1185">Reference proteome</keyword>
<evidence type="ECO:0000313" key="3">
    <source>
        <dbReference type="EMBL" id="AGB01995.1"/>
    </source>
</evidence>
<evidence type="ECO:0000313" key="4">
    <source>
        <dbReference type="Proteomes" id="UP000010824"/>
    </source>
</evidence>